<geneLocation type="plasmid" evidence="10">
    <name>pcblh4a</name>
</geneLocation>
<dbReference type="EMBL" id="CP028472">
    <property type="protein sequence ID" value="AVW89730.1"/>
    <property type="molecule type" value="Genomic_DNA"/>
</dbReference>
<dbReference type="PIRSF" id="PIRSF006066">
    <property type="entry name" value="HI0050"/>
    <property type="match status" value="1"/>
</dbReference>
<feature type="transmembrane region" description="Helical" evidence="7">
    <location>
        <begin position="302"/>
        <end position="323"/>
    </location>
</feature>
<comment type="similarity">
    <text evidence="7">Belongs to the TRAP transporter large permease family.</text>
</comment>
<evidence type="ECO:0000256" key="4">
    <source>
        <dbReference type="ARBA" id="ARBA00022692"/>
    </source>
</evidence>
<feature type="transmembrane region" description="Helical" evidence="7">
    <location>
        <begin position="91"/>
        <end position="115"/>
    </location>
</feature>
<dbReference type="PANTHER" id="PTHR33362:SF2">
    <property type="entry name" value="TRAP TRANSPORTER LARGE PERMEASE PROTEIN"/>
    <property type="match status" value="1"/>
</dbReference>
<dbReference type="OrthoDB" id="9790209at2"/>
<keyword evidence="2" id="KW-1003">Cell membrane</keyword>
<feature type="transmembrane region" description="Helical" evidence="7">
    <location>
        <begin position="389"/>
        <end position="417"/>
    </location>
</feature>
<keyword evidence="6 7" id="KW-0472">Membrane</keyword>
<feature type="transmembrane region" description="Helical" evidence="7">
    <location>
        <begin position="268"/>
        <end position="290"/>
    </location>
</feature>
<dbReference type="PANTHER" id="PTHR33362">
    <property type="entry name" value="SIALIC ACID TRAP TRANSPORTER PERMEASE PROTEIN SIAT-RELATED"/>
    <property type="match status" value="1"/>
</dbReference>
<reference evidence="9 10" key="1">
    <citation type="submission" date="2018-03" db="EMBL/GenBank/DDBJ databases">
        <title>The Complete Genome of Celeribacter baekdonensis strain LH4, a Thiosulfate-Oxidizing Alphaproteobacterium Isolated from Gulf of Mexico Continental Slope Sediments.</title>
        <authorList>
            <person name="Flood B.E."/>
            <person name="Bailey J.V."/>
            <person name="Leprich D."/>
        </authorList>
    </citation>
    <scope>NUCLEOTIDE SEQUENCE [LARGE SCALE GENOMIC DNA]</scope>
    <source>
        <strain evidence="9 10">LH4</strain>
        <plasmid evidence="10">Plasmid pcblh4a</plasmid>
    </source>
</reference>
<keyword evidence="4 7" id="KW-0812">Transmembrane</keyword>
<evidence type="ECO:0000313" key="9">
    <source>
        <dbReference type="EMBL" id="AVW89730.1"/>
    </source>
</evidence>
<evidence type="ECO:0000313" key="10">
    <source>
        <dbReference type="Proteomes" id="UP000241447"/>
    </source>
</evidence>
<sequence>MITLAAFFIFLCLGLPIVFLLLMAAIVFAWSNDASILFDSFLVQSVKGVEANGFLAIPLYMLVGEIMNRGGITERLIRSSMRLVGRMRGGLAFVNVLTNAFAAAILGSATAQIAIMSRSIVPEMERQGYKRPFATGLTVATGLLGPIIPPSMLMIIYGVLAYQSVAALFIAGLIPGLLLMSAFFVTVWLSKSHLPEVDESRLPGGTWREIMADALPGLIPLTIISGVVSGAMTPTEAGALAAVVAFVLAAFVYRRLGIKDFVPVMKSVVLSSASIIMLIGFATLLGWTLAYEAVPDMLAQGIASVAIGPVSFLVLVCVAVFVLGMFLDGIGVLIVTVPVLLPIATQFGVDPVHFGVVLAISTLTGLVSPPVGPGLYIAMEATGLKMMEVFRGALPFLGAFVLVLIVIILLPALSVWLPAAVGL</sequence>
<feature type="transmembrane region" description="Helical" evidence="7">
    <location>
        <begin position="237"/>
        <end position="256"/>
    </location>
</feature>
<evidence type="ECO:0000256" key="1">
    <source>
        <dbReference type="ARBA" id="ARBA00004429"/>
    </source>
</evidence>
<evidence type="ECO:0000256" key="7">
    <source>
        <dbReference type="RuleBase" id="RU369079"/>
    </source>
</evidence>
<accession>A0A2R4LXS6</accession>
<feature type="domain" description="TRAP C4-dicarboxylate transport system permease DctM subunit" evidence="8">
    <location>
        <begin position="4"/>
        <end position="413"/>
    </location>
</feature>
<feature type="transmembrane region" description="Helical" evidence="7">
    <location>
        <begin position="330"/>
        <end position="349"/>
    </location>
</feature>
<evidence type="ECO:0000256" key="2">
    <source>
        <dbReference type="ARBA" id="ARBA00022475"/>
    </source>
</evidence>
<proteinExistence type="inferred from homology"/>
<feature type="transmembrane region" description="Helical" evidence="7">
    <location>
        <begin position="136"/>
        <end position="160"/>
    </location>
</feature>
<comment type="subcellular location">
    <subcellularLocation>
        <location evidence="1 7">Cell inner membrane</location>
        <topology evidence="1 7">Multi-pass membrane protein</topology>
    </subcellularLocation>
</comment>
<evidence type="ECO:0000256" key="6">
    <source>
        <dbReference type="ARBA" id="ARBA00023136"/>
    </source>
</evidence>
<evidence type="ECO:0000256" key="3">
    <source>
        <dbReference type="ARBA" id="ARBA00022519"/>
    </source>
</evidence>
<feature type="transmembrane region" description="Helical" evidence="7">
    <location>
        <begin position="355"/>
        <end position="377"/>
    </location>
</feature>
<gene>
    <name evidence="9" type="ORF">DA792_00550</name>
</gene>
<protein>
    <recommendedName>
        <fullName evidence="7">TRAP transporter large permease protein</fullName>
    </recommendedName>
</protein>
<feature type="transmembrane region" description="Helical" evidence="7">
    <location>
        <begin position="166"/>
        <end position="189"/>
    </location>
</feature>
<dbReference type="RefSeq" id="WP_107717445.1">
    <property type="nucleotide sequence ID" value="NZ_CAXBOP010000004.1"/>
</dbReference>
<evidence type="ECO:0000256" key="5">
    <source>
        <dbReference type="ARBA" id="ARBA00022989"/>
    </source>
</evidence>
<name>A0A2R4LXS6_9RHOB</name>
<dbReference type="GO" id="GO:0022857">
    <property type="term" value="F:transmembrane transporter activity"/>
    <property type="evidence" value="ECO:0007669"/>
    <property type="project" value="UniProtKB-UniRule"/>
</dbReference>
<keyword evidence="3 7" id="KW-0997">Cell inner membrane</keyword>
<dbReference type="GO" id="GO:0005886">
    <property type="term" value="C:plasma membrane"/>
    <property type="evidence" value="ECO:0007669"/>
    <property type="project" value="UniProtKB-SubCell"/>
</dbReference>
<keyword evidence="7" id="KW-0813">Transport</keyword>
<evidence type="ECO:0000259" key="8">
    <source>
        <dbReference type="Pfam" id="PF06808"/>
    </source>
</evidence>
<dbReference type="InterPro" id="IPR010656">
    <property type="entry name" value="DctM"/>
</dbReference>
<dbReference type="InterPro" id="IPR004681">
    <property type="entry name" value="TRAP_DctM"/>
</dbReference>
<comment type="caution">
    <text evidence="7">Lacks conserved residue(s) required for the propagation of feature annotation.</text>
</comment>
<keyword evidence="9" id="KW-0614">Plasmid</keyword>
<dbReference type="Proteomes" id="UP000241447">
    <property type="component" value="Plasmid pCBLh4a"/>
</dbReference>
<comment type="function">
    <text evidence="7">Part of the tripartite ATP-independent periplasmic (TRAP) transport system.</text>
</comment>
<keyword evidence="5 7" id="KW-1133">Transmembrane helix</keyword>
<organism evidence="9 10">
    <name type="scientific">Celeribacter baekdonensis</name>
    <dbReference type="NCBI Taxonomy" id="875171"/>
    <lineage>
        <taxon>Bacteria</taxon>
        <taxon>Pseudomonadati</taxon>
        <taxon>Pseudomonadota</taxon>
        <taxon>Alphaproteobacteria</taxon>
        <taxon>Rhodobacterales</taxon>
        <taxon>Roseobacteraceae</taxon>
        <taxon>Celeribacter</taxon>
    </lineage>
</organism>
<comment type="subunit">
    <text evidence="7">The complex comprises the extracytoplasmic solute receptor protein and the two transmembrane proteins.</text>
</comment>
<dbReference type="NCBIfam" id="TIGR00786">
    <property type="entry name" value="dctM"/>
    <property type="match status" value="1"/>
</dbReference>
<dbReference type="KEGG" id="cbak:DA792_00550"/>
<dbReference type="AlphaFoldDB" id="A0A2R4LXS6"/>
<dbReference type="Pfam" id="PF06808">
    <property type="entry name" value="DctM"/>
    <property type="match status" value="1"/>
</dbReference>